<keyword evidence="5" id="KW-0408">Iron</keyword>
<gene>
    <name evidence="7" type="ORF">COT81_01640</name>
</gene>
<evidence type="ECO:0000256" key="4">
    <source>
        <dbReference type="ARBA" id="ARBA00022982"/>
    </source>
</evidence>
<evidence type="ECO:0000313" key="8">
    <source>
        <dbReference type="Proteomes" id="UP000230935"/>
    </source>
</evidence>
<protein>
    <recommendedName>
        <fullName evidence="6">Desulfoferrodoxin ferrous iron-binding domain-containing protein</fullName>
    </recommendedName>
</protein>
<dbReference type="AlphaFoldDB" id="A0A2H0W1W3"/>
<dbReference type="SUPFAM" id="SSF49367">
    <property type="entry name" value="Superoxide reductase-like"/>
    <property type="match status" value="1"/>
</dbReference>
<evidence type="ECO:0000256" key="5">
    <source>
        <dbReference type="ARBA" id="ARBA00023004"/>
    </source>
</evidence>
<dbReference type="InterPro" id="IPR002742">
    <property type="entry name" value="Desulfoferrodoxin_Fe-bd_dom"/>
</dbReference>
<evidence type="ECO:0000259" key="6">
    <source>
        <dbReference type="Pfam" id="PF01880"/>
    </source>
</evidence>
<dbReference type="Gene3D" id="2.60.40.730">
    <property type="entry name" value="SOR catalytic domain"/>
    <property type="match status" value="1"/>
</dbReference>
<name>A0A2H0W1W3_9BACT</name>
<organism evidence="7 8">
    <name type="scientific">Candidatus Buchananbacteria bacterium CG10_big_fil_rev_8_21_14_0_10_42_9</name>
    <dbReference type="NCBI Taxonomy" id="1974526"/>
    <lineage>
        <taxon>Bacteria</taxon>
        <taxon>Candidatus Buchananiibacteriota</taxon>
    </lineage>
</organism>
<dbReference type="PANTHER" id="PTHR36541">
    <property type="entry name" value="SUPEROXIDE REDUCTASE-RELATED"/>
    <property type="match status" value="1"/>
</dbReference>
<comment type="similarity">
    <text evidence="1">Belongs to the desulfoferrodoxin family.</text>
</comment>
<evidence type="ECO:0000256" key="3">
    <source>
        <dbReference type="ARBA" id="ARBA00022723"/>
    </source>
</evidence>
<keyword evidence="3" id="KW-0479">Metal-binding</keyword>
<evidence type="ECO:0000256" key="1">
    <source>
        <dbReference type="ARBA" id="ARBA00005941"/>
    </source>
</evidence>
<comment type="caution">
    <text evidence="7">The sequence shown here is derived from an EMBL/GenBank/DDBJ whole genome shotgun (WGS) entry which is preliminary data.</text>
</comment>
<dbReference type="InterPro" id="IPR051233">
    <property type="entry name" value="Desulfoferrodoxin_SOR"/>
</dbReference>
<keyword evidence="4" id="KW-0249">Electron transport</keyword>
<dbReference type="GO" id="GO:0005506">
    <property type="term" value="F:iron ion binding"/>
    <property type="evidence" value="ECO:0007669"/>
    <property type="project" value="InterPro"/>
</dbReference>
<dbReference type="Pfam" id="PF01880">
    <property type="entry name" value="Desulfoferrodox"/>
    <property type="match status" value="1"/>
</dbReference>
<dbReference type="PANTHER" id="PTHR36541:SF1">
    <property type="entry name" value="SUPEROXIDE REDUCTASE-RELATED"/>
    <property type="match status" value="1"/>
</dbReference>
<dbReference type="EMBL" id="PEZZ01000009">
    <property type="protein sequence ID" value="PIS05338.1"/>
    <property type="molecule type" value="Genomic_DNA"/>
</dbReference>
<proteinExistence type="inferred from homology"/>
<dbReference type="GO" id="GO:0016491">
    <property type="term" value="F:oxidoreductase activity"/>
    <property type="evidence" value="ECO:0007669"/>
    <property type="project" value="InterPro"/>
</dbReference>
<keyword evidence="2" id="KW-0813">Transport</keyword>
<evidence type="ECO:0000256" key="2">
    <source>
        <dbReference type="ARBA" id="ARBA00022448"/>
    </source>
</evidence>
<dbReference type="InterPro" id="IPR036073">
    <property type="entry name" value="Desulfoferrodoxin_Fe-bd_dom_sf"/>
</dbReference>
<evidence type="ECO:0000313" key="7">
    <source>
        <dbReference type="EMBL" id="PIS05338.1"/>
    </source>
</evidence>
<sequence>MTNFNCYPAVFLIVKIWYNVGTTRIIYGMEVHEPQNPEALNHFEQQHVPKIEVDFVGEIIRVRVEIDNPMQPVHYLDWIELYVDDEAYDKVEFEPEDQAIAEFDVAKDAKSLKAISNCHLHGAWQTKLTL</sequence>
<reference evidence="8" key="1">
    <citation type="submission" date="2017-09" db="EMBL/GenBank/DDBJ databases">
        <title>Depth-based differentiation of microbial function through sediment-hosted aquifers and enrichment of novel symbionts in the deep terrestrial subsurface.</title>
        <authorList>
            <person name="Probst A.J."/>
            <person name="Ladd B."/>
            <person name="Jarett J.K."/>
            <person name="Geller-Mcgrath D.E."/>
            <person name="Sieber C.M.K."/>
            <person name="Emerson J.B."/>
            <person name="Anantharaman K."/>
            <person name="Thomas B.C."/>
            <person name="Malmstrom R."/>
            <person name="Stieglmeier M."/>
            <person name="Klingl A."/>
            <person name="Woyke T."/>
            <person name="Ryan C.M."/>
            <person name="Banfield J.F."/>
        </authorList>
    </citation>
    <scope>NUCLEOTIDE SEQUENCE [LARGE SCALE GENOMIC DNA]</scope>
</reference>
<accession>A0A2H0W1W3</accession>
<dbReference type="Proteomes" id="UP000230935">
    <property type="component" value="Unassembled WGS sequence"/>
</dbReference>
<feature type="domain" description="Desulfoferrodoxin ferrous iron-binding" evidence="6">
    <location>
        <begin position="42"/>
        <end position="126"/>
    </location>
</feature>